<reference evidence="2 3" key="1">
    <citation type="journal article" date="2014" name="Genome Biol. Evol.">
        <title>Acetic acid bacteria genomes reveal functional traits for adaptation to life in insect guts.</title>
        <authorList>
            <person name="Chouaia B."/>
            <person name="Gaiarsa S."/>
            <person name="Crotti E."/>
            <person name="Comandatore F."/>
            <person name="Degli Esposti M."/>
            <person name="Ricci I."/>
            <person name="Alma A."/>
            <person name="Favia G."/>
            <person name="Bandi C."/>
            <person name="Daffonchio D."/>
        </authorList>
    </citation>
    <scope>NUCLEOTIDE SEQUENCE [LARGE SCALE GENOMIC DNA]</scope>
    <source>
        <strain evidence="2 3">SF2.1</strain>
    </source>
</reference>
<comment type="caution">
    <text evidence="2">The sequence shown here is derived from an EMBL/GenBank/DDBJ whole genome shotgun (WGS) entry which is preliminary data.</text>
</comment>
<protein>
    <submittedName>
        <fullName evidence="2">Transposase orfA IS5 family element</fullName>
    </submittedName>
</protein>
<organism evidence="2 3">
    <name type="scientific">Asaia bogorensis</name>
    <dbReference type="NCBI Taxonomy" id="91915"/>
    <lineage>
        <taxon>Bacteria</taxon>
        <taxon>Pseudomonadati</taxon>
        <taxon>Pseudomonadota</taxon>
        <taxon>Alphaproteobacteria</taxon>
        <taxon>Acetobacterales</taxon>
        <taxon>Acetobacteraceae</taxon>
        <taxon>Asaia</taxon>
    </lineage>
</organism>
<feature type="region of interest" description="Disordered" evidence="1">
    <location>
        <begin position="1"/>
        <end position="21"/>
    </location>
</feature>
<proteinExistence type="predicted"/>
<dbReference type="Proteomes" id="UP000027583">
    <property type="component" value="Unassembled WGS sequence"/>
</dbReference>
<dbReference type="EMBL" id="CBLX010000013">
    <property type="protein sequence ID" value="CDG40020.1"/>
    <property type="molecule type" value="Genomic_DNA"/>
</dbReference>
<gene>
    <name evidence="2" type="ORF">ASAP_1975</name>
</gene>
<dbReference type="eggNOG" id="COG3293">
    <property type="taxonomic scope" value="Bacteria"/>
</dbReference>
<evidence type="ECO:0000313" key="3">
    <source>
        <dbReference type="Proteomes" id="UP000027583"/>
    </source>
</evidence>
<evidence type="ECO:0000313" key="2">
    <source>
        <dbReference type="EMBL" id="CDG40020.1"/>
    </source>
</evidence>
<sequence>MGVSLPQLASKVSHSPRHESGFSRAPRYYEFALTRVQDSTIEGRGSDSRYAKRRELDELAWLTDEWSVRLEPLVPRSHRVLHINDRCTLSRMTLIDRNTRCDNAFPQAYGPTKAPDKRWKRYGATRFFARIRSDLSTLGLDHQMIMLDAGCFTLWSASSCLRIRRVRDACWGKQERACIPVNTQLRIETAVRSSSARWQARAAVVHAQRLCQMIGVRQNGLWPRSALLTEQGTGWREKRSSPAPRRRNRIRMMFARLRS</sequence>
<reference evidence="2 3" key="2">
    <citation type="journal article" date="2014" name="PLoS ONE">
        <title>Evolution of mitochondria reconstructed from the energy metabolism of living bacteria.</title>
        <authorList>
            <person name="Degli Esposti M."/>
            <person name="Chouaia B."/>
            <person name="Comandatore F."/>
            <person name="Crotti E."/>
            <person name="Sassera D."/>
            <person name="Lievens P.M."/>
            <person name="Daffonchio D."/>
            <person name="Bandi C."/>
        </authorList>
    </citation>
    <scope>NUCLEOTIDE SEQUENCE [LARGE SCALE GENOMIC DNA]</scope>
    <source>
        <strain evidence="2 3">SF2.1</strain>
    </source>
</reference>
<dbReference type="AlphaFoldDB" id="A0A060QGD8"/>
<accession>A0A060QGD8</accession>
<evidence type="ECO:0000256" key="1">
    <source>
        <dbReference type="SAM" id="MobiDB-lite"/>
    </source>
</evidence>
<name>A0A060QGD8_9PROT</name>